<dbReference type="Proteomes" id="UP000278351">
    <property type="component" value="Unassembled WGS sequence"/>
</dbReference>
<comment type="caution">
    <text evidence="1">The sequence shown here is derived from an EMBL/GenBank/DDBJ whole genome shotgun (WGS) entry which is preliminary data.</text>
</comment>
<accession>A0A3N4PK81</accession>
<proteinExistence type="predicted"/>
<evidence type="ECO:0000313" key="1">
    <source>
        <dbReference type="EMBL" id="RPE09082.1"/>
    </source>
</evidence>
<evidence type="ECO:0008006" key="3">
    <source>
        <dbReference type="Google" id="ProtNLM"/>
    </source>
</evidence>
<evidence type="ECO:0000313" key="2">
    <source>
        <dbReference type="Proteomes" id="UP000278351"/>
    </source>
</evidence>
<name>A0A3N4PK81_9BACT</name>
<dbReference type="AlphaFoldDB" id="A0A3N4PK81"/>
<reference evidence="1 2" key="1">
    <citation type="submission" date="2018-11" db="EMBL/GenBank/DDBJ databases">
        <title>Chitinophaga lutea sp.nov., isolate from arsenic contaminated soil.</title>
        <authorList>
            <person name="Zong Y."/>
        </authorList>
    </citation>
    <scope>NUCLEOTIDE SEQUENCE [LARGE SCALE GENOMIC DNA]</scope>
    <source>
        <strain evidence="1 2">ZY74</strain>
    </source>
</reference>
<dbReference type="EMBL" id="RPDH01000002">
    <property type="protein sequence ID" value="RPE09082.1"/>
    <property type="molecule type" value="Genomic_DNA"/>
</dbReference>
<keyword evidence="2" id="KW-1185">Reference proteome</keyword>
<dbReference type="InterPro" id="IPR014985">
    <property type="entry name" value="WbqC"/>
</dbReference>
<organism evidence="1 2">
    <name type="scientific">Chitinophaga lutea</name>
    <dbReference type="NCBI Taxonomy" id="2488634"/>
    <lineage>
        <taxon>Bacteria</taxon>
        <taxon>Pseudomonadati</taxon>
        <taxon>Bacteroidota</taxon>
        <taxon>Chitinophagia</taxon>
        <taxon>Chitinophagales</taxon>
        <taxon>Chitinophagaceae</taxon>
        <taxon>Chitinophaga</taxon>
    </lineage>
</organism>
<protein>
    <recommendedName>
        <fullName evidence="3">WbqC family protein</fullName>
    </recommendedName>
</protein>
<dbReference type="Pfam" id="PF08889">
    <property type="entry name" value="WbqC"/>
    <property type="match status" value="1"/>
</dbReference>
<sequence>MNLFNFNYDDMTEPYENKTLLIESQYFPPIYFYKTLIEVNILKIERYEHYQKVSFRNRCYIAGPNGTILLSVPLSKGKNQRTIMKDVRISNLENWQALHWKTLTSAYRRSPWFEYFESDLEALYEKKFDFLLDWNMACLEWANGVLGISPEITFTDRFEKTYDPVLGIVDKRDHQQPGHVPEGSPVYAQVFGERTGFVPNLSILDLLFCEGKRALELLK</sequence>
<gene>
    <name evidence="1" type="ORF">EGT74_18920</name>
</gene>